<keyword evidence="5" id="KW-1185">Reference proteome</keyword>
<sequence>MERAQARLLTFVPIVVATVYLVLADQTRKRLTIVYPEQTGDAVDDAEIDIIAVHGLGSNADWSWVYQDGDKHVNWLRDPNMLPAKIPKARIVVLGGNVILQAILHANDNSRYTALLKSTAGVVFLGTPFRGSKWQPLANALALLMGPAGSHRGITRELAFDAPVLGDRLQRFCSLLDNDKLPIKIACFFELHETDYGRRLGIAGVVKGMVVEEASACISGHDRYPLEKDHLKINKYYGPTDPAFETVSDVISEMCRTAKAIPTEEGPAPANVRKCLQELKVRNPEDILSDIKRQKGERVGHTCEWILERTEFSVWLSKEESQLLRLIGPPGVGKTMIATFLVEWLEMKIGKCPRTLFAYFFCDDKDEERSTPTAVLRSLIWQLLLQRNDLYRHVWPNAEEKGQTQEFPRIFNDFSALWRIFRCMLRHPGVDETFILVDALDECKSSTRQDLLSSLAAFFQRDSDKGPGKTKLLITCRPDIDDIEDELRSLGVPLRVDSTDIDKDLSEYIAAKVDELSKKKGYTSKCKETVSNALTLQVGGTFLWVSLMVAELRRPEVRMLDLNSMLKRLPRGLYNTYAAILDRVKLCNRSHAQFILHCMVAARRPLKKEEIKAAFATWKTGSIQRGEDLSVYDDILTVCSSILWVESGDDPTLNFCHQSVKDFLLDEHAQVRAWYHTTEEEANACLFRVCWAYLTTEEFNHGSLLVRREGGSGGRLRIASAQELRDHFPQHLFLQYASKEWENHAFANSAILLRELAIEAAGAPTLRDALLLRAAKKGNEAVVRLLLQHGAAMATDMDNMTPMHYAVSITSKEMAQCFLDAKVHVDISVKRRAWQRLDGVTDGSQDAPDQDERQRGLTALHYSALKGFPRMTKFLLQQKANPNAASEFGETPLHLALKRDLAGHKWPACSDPWTFWYTREYCLRIKPPVPKDENDSEYCTKLAALEKQRVDVLTLLLGNTRTDVNARDDNGATALHSVRYGISTSSEVVEKLIQRGADISARNRLGQTPLHLACLGGDAPSIDTLVVHGAAVDATDYEGVNCVHYASRSRNASSILTAAPTNYICTLPLILSRDLNGRNALHHLFLGRCPVEEAPWQRLLELGVQCNELDNDGMSPLACYLSAQWHTDEAIKVLTLLLGSGFDAKFKTRTGGLNLAHLHAKSTCCVQVEILKILAIFEVDLRATDDEARSILHHCARSGSLTTEAFEYLRSEVGLTVMMKDAHGKTALEYATAGAKEPLHAISVRGSLCSYTKAVLLDTMCYETFATAFLAAIILSSPHSVSSEEMKEQ</sequence>
<reference evidence="4 5" key="1">
    <citation type="journal article" date="2011" name="Genome Biol.">
        <title>Genome sequence of the insect pathogenic fungus Cordyceps militaris, a valued traditional Chinese medicine.</title>
        <authorList>
            <person name="Zheng P."/>
            <person name="Xia Y."/>
            <person name="Xiao G."/>
            <person name="Xiong C."/>
            <person name="Hu X."/>
            <person name="Zhang S."/>
            <person name="Zheng H."/>
            <person name="Huang Y."/>
            <person name="Zhou Y."/>
            <person name="Wang S."/>
            <person name="Zhao G.P."/>
            <person name="Liu X."/>
            <person name="St Leger R.J."/>
            <person name="Wang C."/>
        </authorList>
    </citation>
    <scope>NUCLEOTIDE SEQUENCE [LARGE SCALE GENOMIC DNA]</scope>
    <source>
        <strain evidence="4 5">CM01</strain>
    </source>
</reference>
<dbReference type="Proteomes" id="UP000001610">
    <property type="component" value="Unassembled WGS sequence"/>
</dbReference>
<dbReference type="Pfam" id="PF13637">
    <property type="entry name" value="Ank_4"/>
    <property type="match status" value="1"/>
</dbReference>
<dbReference type="PANTHER" id="PTHR10039">
    <property type="entry name" value="AMELOGENIN"/>
    <property type="match status" value="1"/>
</dbReference>
<dbReference type="InParanoid" id="G3JK43"/>
<dbReference type="OrthoDB" id="4868293at2759"/>
<accession>G3JK43</accession>
<evidence type="ECO:0000313" key="5">
    <source>
        <dbReference type="Proteomes" id="UP000001610"/>
    </source>
</evidence>
<dbReference type="SUPFAM" id="SSF48403">
    <property type="entry name" value="Ankyrin repeat"/>
    <property type="match status" value="2"/>
</dbReference>
<dbReference type="Pfam" id="PF12796">
    <property type="entry name" value="Ank_2"/>
    <property type="match status" value="2"/>
</dbReference>
<dbReference type="HOGENOM" id="CLU_000288_34_1_1"/>
<dbReference type="Pfam" id="PF24883">
    <property type="entry name" value="NPHP3_N"/>
    <property type="match status" value="1"/>
</dbReference>
<dbReference type="eggNOG" id="KOG4177">
    <property type="taxonomic scope" value="Eukaryota"/>
</dbReference>
<feature type="repeat" description="ANK" evidence="2">
    <location>
        <begin position="970"/>
        <end position="1004"/>
    </location>
</feature>
<keyword evidence="2" id="KW-0040">ANK repeat</keyword>
<dbReference type="OMA" id="IHVAARW"/>
<dbReference type="KEGG" id="cmt:CCM_06334"/>
<dbReference type="InterPro" id="IPR056884">
    <property type="entry name" value="NPHP3-like_N"/>
</dbReference>
<feature type="repeat" description="ANK" evidence="2">
    <location>
        <begin position="1005"/>
        <end position="1037"/>
    </location>
</feature>
<name>G3JK43_CORMM</name>
<evidence type="ECO:0000259" key="3">
    <source>
        <dbReference type="Pfam" id="PF24883"/>
    </source>
</evidence>
<dbReference type="PANTHER" id="PTHR10039:SF14">
    <property type="entry name" value="NACHT DOMAIN-CONTAINING PROTEIN"/>
    <property type="match status" value="1"/>
</dbReference>
<dbReference type="PROSITE" id="PS50297">
    <property type="entry name" value="ANK_REP_REGION"/>
    <property type="match status" value="3"/>
</dbReference>
<dbReference type="InterPro" id="IPR027417">
    <property type="entry name" value="P-loop_NTPase"/>
</dbReference>
<organism evidence="4 5">
    <name type="scientific">Cordyceps militaris (strain CM01)</name>
    <name type="common">Caterpillar fungus</name>
    <dbReference type="NCBI Taxonomy" id="983644"/>
    <lineage>
        <taxon>Eukaryota</taxon>
        <taxon>Fungi</taxon>
        <taxon>Dikarya</taxon>
        <taxon>Ascomycota</taxon>
        <taxon>Pezizomycotina</taxon>
        <taxon>Sordariomycetes</taxon>
        <taxon>Hypocreomycetidae</taxon>
        <taxon>Hypocreales</taxon>
        <taxon>Cordycipitaceae</taxon>
        <taxon>Cordyceps</taxon>
    </lineage>
</organism>
<dbReference type="GeneID" id="18168348"/>
<dbReference type="VEuPathDB" id="FungiDB:CCM_06334"/>
<dbReference type="InterPro" id="IPR002110">
    <property type="entry name" value="Ankyrin_rpt"/>
</dbReference>
<dbReference type="SMART" id="SM00248">
    <property type="entry name" value="ANK"/>
    <property type="match status" value="7"/>
</dbReference>
<feature type="repeat" description="ANK" evidence="2">
    <location>
        <begin position="855"/>
        <end position="887"/>
    </location>
</feature>
<dbReference type="InterPro" id="IPR036770">
    <property type="entry name" value="Ankyrin_rpt-contain_sf"/>
</dbReference>
<gene>
    <name evidence="4" type="ORF">CCM_06334</name>
</gene>
<dbReference type="EMBL" id="JH126402">
    <property type="protein sequence ID" value="EGX92173.1"/>
    <property type="molecule type" value="Genomic_DNA"/>
</dbReference>
<evidence type="ECO:0000313" key="4">
    <source>
        <dbReference type="EMBL" id="EGX92173.1"/>
    </source>
</evidence>
<proteinExistence type="predicted"/>
<dbReference type="RefSeq" id="XP_006671537.1">
    <property type="nucleotide sequence ID" value="XM_006671474.1"/>
</dbReference>
<dbReference type="PROSITE" id="PS50088">
    <property type="entry name" value="ANK_REPEAT"/>
    <property type="match status" value="3"/>
</dbReference>
<feature type="domain" description="Nephrocystin 3-like N-terminal" evidence="3">
    <location>
        <begin position="302"/>
        <end position="477"/>
    </location>
</feature>
<evidence type="ECO:0000256" key="2">
    <source>
        <dbReference type="PROSITE-ProRule" id="PRU00023"/>
    </source>
</evidence>
<dbReference type="SUPFAM" id="SSF52540">
    <property type="entry name" value="P-loop containing nucleoside triphosphate hydrolases"/>
    <property type="match status" value="1"/>
</dbReference>
<keyword evidence="1" id="KW-0677">Repeat</keyword>
<dbReference type="Gene3D" id="3.40.50.300">
    <property type="entry name" value="P-loop containing nucleotide triphosphate hydrolases"/>
    <property type="match status" value="1"/>
</dbReference>
<protein>
    <submittedName>
        <fullName evidence="4">Ankyrin, putative</fullName>
    </submittedName>
</protein>
<evidence type="ECO:0000256" key="1">
    <source>
        <dbReference type="ARBA" id="ARBA00022737"/>
    </source>
</evidence>
<dbReference type="Gene3D" id="1.25.40.20">
    <property type="entry name" value="Ankyrin repeat-containing domain"/>
    <property type="match status" value="3"/>
</dbReference>